<protein>
    <submittedName>
        <fullName evidence="1">Uncharacterized protein</fullName>
    </submittedName>
</protein>
<sequence>MSHSASLVCSQHPKQDVCALLECIYLYKSRQMNKTAR</sequence>
<evidence type="ECO:0000313" key="1">
    <source>
        <dbReference type="EMBL" id="JAE27061.1"/>
    </source>
</evidence>
<dbReference type="EMBL" id="GBRH01170835">
    <property type="protein sequence ID" value="JAE27061.1"/>
    <property type="molecule type" value="Transcribed_RNA"/>
</dbReference>
<proteinExistence type="predicted"/>
<name>A0A0A9GWX3_ARUDO</name>
<accession>A0A0A9GWX3</accession>
<reference evidence="1" key="1">
    <citation type="submission" date="2014-09" db="EMBL/GenBank/DDBJ databases">
        <authorList>
            <person name="Magalhaes I.L.F."/>
            <person name="Oliveira U."/>
            <person name="Santos F.R."/>
            <person name="Vidigal T.H.D.A."/>
            <person name="Brescovit A.D."/>
            <person name="Santos A.J."/>
        </authorList>
    </citation>
    <scope>NUCLEOTIDE SEQUENCE</scope>
    <source>
        <tissue evidence="1">Shoot tissue taken approximately 20 cm above the soil surface</tissue>
    </source>
</reference>
<dbReference type="AlphaFoldDB" id="A0A0A9GWX3"/>
<reference evidence="1" key="2">
    <citation type="journal article" date="2015" name="Data Brief">
        <title>Shoot transcriptome of the giant reed, Arundo donax.</title>
        <authorList>
            <person name="Barrero R.A."/>
            <person name="Guerrero F.D."/>
            <person name="Moolhuijzen P."/>
            <person name="Goolsby J.A."/>
            <person name="Tidwell J."/>
            <person name="Bellgard S.E."/>
            <person name="Bellgard M.I."/>
        </authorList>
    </citation>
    <scope>NUCLEOTIDE SEQUENCE</scope>
    <source>
        <tissue evidence="1">Shoot tissue taken approximately 20 cm above the soil surface</tissue>
    </source>
</reference>
<organism evidence="1">
    <name type="scientific">Arundo donax</name>
    <name type="common">Giant reed</name>
    <name type="synonym">Donax arundinaceus</name>
    <dbReference type="NCBI Taxonomy" id="35708"/>
    <lineage>
        <taxon>Eukaryota</taxon>
        <taxon>Viridiplantae</taxon>
        <taxon>Streptophyta</taxon>
        <taxon>Embryophyta</taxon>
        <taxon>Tracheophyta</taxon>
        <taxon>Spermatophyta</taxon>
        <taxon>Magnoliopsida</taxon>
        <taxon>Liliopsida</taxon>
        <taxon>Poales</taxon>
        <taxon>Poaceae</taxon>
        <taxon>PACMAD clade</taxon>
        <taxon>Arundinoideae</taxon>
        <taxon>Arundineae</taxon>
        <taxon>Arundo</taxon>
    </lineage>
</organism>